<evidence type="ECO:0000313" key="3">
    <source>
        <dbReference type="Proteomes" id="UP001595690"/>
    </source>
</evidence>
<keyword evidence="1" id="KW-0472">Membrane</keyword>
<feature type="transmembrane region" description="Helical" evidence="1">
    <location>
        <begin position="198"/>
        <end position="219"/>
    </location>
</feature>
<feature type="transmembrane region" description="Helical" evidence="1">
    <location>
        <begin position="371"/>
        <end position="396"/>
    </location>
</feature>
<feature type="transmembrane region" description="Helical" evidence="1">
    <location>
        <begin position="402"/>
        <end position="420"/>
    </location>
</feature>
<protein>
    <submittedName>
        <fullName evidence="2">DUF6541 family protein</fullName>
    </submittedName>
</protein>
<proteinExistence type="predicted"/>
<dbReference type="InterPro" id="IPR046671">
    <property type="entry name" value="DUF6541"/>
</dbReference>
<evidence type="ECO:0000313" key="2">
    <source>
        <dbReference type="EMBL" id="MFC3899133.1"/>
    </source>
</evidence>
<feature type="transmembrane region" description="Helical" evidence="1">
    <location>
        <begin position="6"/>
        <end position="25"/>
    </location>
</feature>
<dbReference type="EMBL" id="JBHRZI010000057">
    <property type="protein sequence ID" value="MFC3899133.1"/>
    <property type="molecule type" value="Genomic_DNA"/>
</dbReference>
<dbReference type="Pfam" id="PF20176">
    <property type="entry name" value="DUF6541"/>
    <property type="match status" value="1"/>
</dbReference>
<feature type="transmembrane region" description="Helical" evidence="1">
    <location>
        <begin position="328"/>
        <end position="350"/>
    </location>
</feature>
<name>A0ABV8CBM0_9PSEU</name>
<feature type="transmembrane region" description="Helical" evidence="1">
    <location>
        <begin position="281"/>
        <end position="308"/>
    </location>
</feature>
<feature type="transmembrane region" description="Helical" evidence="1">
    <location>
        <begin position="37"/>
        <end position="59"/>
    </location>
</feature>
<feature type="transmembrane region" description="Helical" evidence="1">
    <location>
        <begin position="108"/>
        <end position="129"/>
    </location>
</feature>
<keyword evidence="3" id="KW-1185">Reference proteome</keyword>
<dbReference type="Proteomes" id="UP001595690">
    <property type="component" value="Unassembled WGS sequence"/>
</dbReference>
<sequence length="652" mass="70336">MPTEASTLLTLATIGTYLAVLWLPGGLAAAAAGLRGWTLAASAPVFTYLIAGLAGPWLWKIGIPFNVWTFLLSTVFVIVVFGAARWFVVRRRGPVEREPSPWTRTAHLAVAVTLLAAAVVGVAVLMAAMRWDLNSIPQDWDAAYHANGIRYIAETGEGSLYATGKVNWYELPDGVFYPNAYHLVGALVFKLTGAAVPAVLNANTVLLPGLLALTLVAMIRHFNGRAVTAAFTALVTVACTSATYDNLWRGPLLTFTLGIAVMPVLAIAMDAYLKRSALDTGVFFGGVAVGLLAIHSSTLFGGILFVLPMFIQRWWGNLKLIWRDALKLIVPAVVAVVVTLPHLLGALAVGGKIAIVDWPSTFPVSQSVGSLLTFQHVIALPQYWLALALWIGLIFASRLGDLRWLLGSAAFFGGVWVLTASYSQPWVARVTSPWWNDQWRLIALACVPLVVVAGHGLAQVYDFVKAGVPRLSDGPARYVAGGVVVAVFAFVSQGLYFTLNMNQVKQGYANQPGADRHNMVVSPDEVLAFQELAKVVKPGERVLNDRRDGTVWMYALAGVQPVVGHYDGSAESPSVHLLQAEFNDYASDSAVRDAVKYLKVSYVIVDTGYVHGGKERVAGLRDLEGKPFVQKVYSNQDSTIYKLVPQGAPVNP</sequence>
<organism evidence="2 3">
    <name type="scientific">Lentzea rhizosphaerae</name>
    <dbReference type="NCBI Taxonomy" id="2041025"/>
    <lineage>
        <taxon>Bacteria</taxon>
        <taxon>Bacillati</taxon>
        <taxon>Actinomycetota</taxon>
        <taxon>Actinomycetes</taxon>
        <taxon>Pseudonocardiales</taxon>
        <taxon>Pseudonocardiaceae</taxon>
        <taxon>Lentzea</taxon>
    </lineage>
</organism>
<evidence type="ECO:0000256" key="1">
    <source>
        <dbReference type="SAM" id="Phobius"/>
    </source>
</evidence>
<gene>
    <name evidence="2" type="ORF">ACFOWZ_47375</name>
</gene>
<feature type="transmembrane region" description="Helical" evidence="1">
    <location>
        <begin position="65"/>
        <end position="88"/>
    </location>
</feature>
<dbReference type="RefSeq" id="WP_382381167.1">
    <property type="nucleotide sequence ID" value="NZ_JBHRZI010000057.1"/>
</dbReference>
<feature type="transmembrane region" description="Helical" evidence="1">
    <location>
        <begin position="250"/>
        <end position="269"/>
    </location>
</feature>
<feature type="transmembrane region" description="Helical" evidence="1">
    <location>
        <begin position="478"/>
        <end position="499"/>
    </location>
</feature>
<comment type="caution">
    <text evidence="2">The sequence shown here is derived from an EMBL/GenBank/DDBJ whole genome shotgun (WGS) entry which is preliminary data.</text>
</comment>
<accession>A0ABV8CBM0</accession>
<keyword evidence="1" id="KW-1133">Transmembrane helix</keyword>
<keyword evidence="1" id="KW-0812">Transmembrane</keyword>
<reference evidence="3" key="1">
    <citation type="journal article" date="2019" name="Int. J. Syst. Evol. Microbiol.">
        <title>The Global Catalogue of Microorganisms (GCM) 10K type strain sequencing project: providing services to taxonomists for standard genome sequencing and annotation.</title>
        <authorList>
            <consortium name="The Broad Institute Genomics Platform"/>
            <consortium name="The Broad Institute Genome Sequencing Center for Infectious Disease"/>
            <person name="Wu L."/>
            <person name="Ma J."/>
        </authorList>
    </citation>
    <scope>NUCLEOTIDE SEQUENCE [LARGE SCALE GENOMIC DNA]</scope>
    <source>
        <strain evidence="3">CGMCC 4.7405</strain>
    </source>
</reference>
<feature type="transmembrane region" description="Helical" evidence="1">
    <location>
        <begin position="441"/>
        <end position="458"/>
    </location>
</feature>